<dbReference type="InterPro" id="IPR036259">
    <property type="entry name" value="MFS_trans_sf"/>
</dbReference>
<gene>
    <name evidence="6" type="ORF">QQ008_20305</name>
</gene>
<organism evidence="6 7">
    <name type="scientific">Splendidivirga corallicola</name>
    <dbReference type="NCBI Taxonomy" id="3051826"/>
    <lineage>
        <taxon>Bacteria</taxon>
        <taxon>Pseudomonadati</taxon>
        <taxon>Bacteroidota</taxon>
        <taxon>Cytophagia</taxon>
        <taxon>Cytophagales</taxon>
        <taxon>Splendidivirgaceae</taxon>
        <taxon>Splendidivirga</taxon>
    </lineage>
</organism>
<dbReference type="CDD" id="cd17370">
    <property type="entry name" value="MFS_MJ1317_like"/>
    <property type="match status" value="1"/>
</dbReference>
<feature type="transmembrane region" description="Helical" evidence="4">
    <location>
        <begin position="75"/>
        <end position="100"/>
    </location>
</feature>
<dbReference type="EMBL" id="JAUJEA010000008">
    <property type="protein sequence ID" value="MDN5203744.1"/>
    <property type="molecule type" value="Genomic_DNA"/>
</dbReference>
<keyword evidence="3 4" id="KW-0472">Membrane</keyword>
<feature type="transmembrane region" description="Helical" evidence="4">
    <location>
        <begin position="298"/>
        <end position="319"/>
    </location>
</feature>
<evidence type="ECO:0000256" key="2">
    <source>
        <dbReference type="ARBA" id="ARBA00022989"/>
    </source>
</evidence>
<evidence type="ECO:0000313" key="6">
    <source>
        <dbReference type="EMBL" id="MDN5203744.1"/>
    </source>
</evidence>
<sequence length="389" mass="43306">MKRTKLHKNVYLLGFVSLFTDLSSQMVYPLVPQFLTSLGASSTIIGLVEGIAESTASLFKAVFGKLSDRFGKRKLFVFMGYGLSALSKPFLFLATLWPHVLVVKFSDRVGKAVRNPARDALISTSVPSDIRATAFGWHRAMDRVGAIGGPLLAMLILAFIDEDVRWVFLLSAIPALMALIFIPFAHESEEMFKATATRRDSWEKGRHEYKIFLIVMIIFTLGNSSNAFLILKALESDFSIVTIPVLWMVYNVVCTISSPILGKYADKVGKKHVIYLSFLYYTLIYSVFAFVYEQWMIWLLFAAYGIYYGLSAGVYKAYIADLVPPNNRAGAYGIFETGIGLALFPASLIMGLIWDSFGSQWAFLTSAGFSFLAVLVLMLSSLRNKTSFG</sequence>
<comment type="caution">
    <text evidence="6">The sequence shown here is derived from an EMBL/GenBank/DDBJ whole genome shotgun (WGS) entry which is preliminary data.</text>
</comment>
<feature type="transmembrane region" description="Helical" evidence="4">
    <location>
        <begin position="331"/>
        <end position="354"/>
    </location>
</feature>
<dbReference type="PROSITE" id="PS50850">
    <property type="entry name" value="MFS"/>
    <property type="match status" value="1"/>
</dbReference>
<dbReference type="PANTHER" id="PTHR23518:SF2">
    <property type="entry name" value="MAJOR FACILITATOR SUPERFAMILY TRANSPORTER"/>
    <property type="match status" value="1"/>
</dbReference>
<accession>A0ABT8KUA8</accession>
<feature type="transmembrane region" description="Helical" evidence="4">
    <location>
        <begin position="166"/>
        <end position="185"/>
    </location>
</feature>
<proteinExistence type="predicted"/>
<feature type="domain" description="Major facilitator superfamily (MFS) profile" evidence="5">
    <location>
        <begin position="9"/>
        <end position="385"/>
    </location>
</feature>
<evidence type="ECO:0000256" key="3">
    <source>
        <dbReference type="ARBA" id="ARBA00023136"/>
    </source>
</evidence>
<evidence type="ECO:0000256" key="1">
    <source>
        <dbReference type="ARBA" id="ARBA00022692"/>
    </source>
</evidence>
<dbReference type="SUPFAM" id="SSF103473">
    <property type="entry name" value="MFS general substrate transporter"/>
    <property type="match status" value="1"/>
</dbReference>
<dbReference type="Proteomes" id="UP001172082">
    <property type="component" value="Unassembled WGS sequence"/>
</dbReference>
<reference evidence="6" key="1">
    <citation type="submission" date="2023-06" db="EMBL/GenBank/DDBJ databases">
        <title>Genomic of Parafulvivirga corallium.</title>
        <authorList>
            <person name="Wang G."/>
        </authorList>
    </citation>
    <scope>NUCLEOTIDE SEQUENCE</scope>
    <source>
        <strain evidence="6">BMA10</strain>
    </source>
</reference>
<dbReference type="InterPro" id="IPR020846">
    <property type="entry name" value="MFS_dom"/>
</dbReference>
<feature type="transmembrane region" description="Helical" evidence="4">
    <location>
        <begin position="273"/>
        <end position="292"/>
    </location>
</feature>
<keyword evidence="7" id="KW-1185">Reference proteome</keyword>
<evidence type="ECO:0000259" key="5">
    <source>
        <dbReference type="PROSITE" id="PS50850"/>
    </source>
</evidence>
<feature type="transmembrane region" description="Helical" evidence="4">
    <location>
        <begin position="240"/>
        <end position="261"/>
    </location>
</feature>
<evidence type="ECO:0000256" key="4">
    <source>
        <dbReference type="SAM" id="Phobius"/>
    </source>
</evidence>
<name>A0ABT8KUA8_9BACT</name>
<dbReference type="Pfam" id="PF07690">
    <property type="entry name" value="MFS_1"/>
    <property type="match status" value="2"/>
</dbReference>
<dbReference type="Gene3D" id="1.20.1250.20">
    <property type="entry name" value="MFS general substrate transporter like domains"/>
    <property type="match status" value="2"/>
</dbReference>
<dbReference type="RefSeq" id="WP_346753767.1">
    <property type="nucleotide sequence ID" value="NZ_JAUJEA010000008.1"/>
</dbReference>
<keyword evidence="1 4" id="KW-0812">Transmembrane</keyword>
<protein>
    <submittedName>
        <fullName evidence="6">MFS transporter</fullName>
    </submittedName>
</protein>
<keyword evidence="2 4" id="KW-1133">Transmembrane helix</keyword>
<feature type="transmembrane region" description="Helical" evidence="4">
    <location>
        <begin position="211"/>
        <end position="234"/>
    </location>
</feature>
<feature type="transmembrane region" description="Helical" evidence="4">
    <location>
        <begin position="360"/>
        <end position="379"/>
    </location>
</feature>
<dbReference type="PANTHER" id="PTHR23518">
    <property type="entry name" value="C-METHYLTRANSFERASE"/>
    <property type="match status" value="1"/>
</dbReference>
<evidence type="ECO:0000313" key="7">
    <source>
        <dbReference type="Proteomes" id="UP001172082"/>
    </source>
</evidence>
<dbReference type="InterPro" id="IPR011701">
    <property type="entry name" value="MFS"/>
</dbReference>